<organism evidence="1 2">
    <name type="scientific">Acanthamoeba castellanii medusavirus J1</name>
    <dbReference type="NCBI Taxonomy" id="3114988"/>
    <lineage>
        <taxon>Viruses</taxon>
        <taxon>Varidnaviria</taxon>
        <taxon>Bamfordvirae</taxon>
        <taxon>Nucleocytoviricota</taxon>
        <taxon>Megaviricetes</taxon>
        <taxon>Mamonoviridae</taxon>
        <taxon>Medusavirus</taxon>
        <taxon>Medusavirus medusae</taxon>
    </lineage>
</organism>
<sequence length="167" mass="19171">MGNTVKYTVYEFMSTRAMHFAFRSVEYYSSRRFLYDAKAGMLRCALACPVVCNHGDGVYVCEGCRGYAEYNTVEINRQLSEHLSRPRPEMPSFPPCTRCKRDTNVNEDDFLRCDRCGVSWCATCWWRSDALATYCGDEEGCAACVKHDPDEINCENAPWKFICKRDG</sequence>
<protein>
    <submittedName>
        <fullName evidence="1">Uncharacterized protein</fullName>
    </submittedName>
</protein>
<dbReference type="Proteomes" id="UP001161669">
    <property type="component" value="Segment"/>
</dbReference>
<proteinExistence type="predicted"/>
<dbReference type="EMBL" id="AP018495">
    <property type="protein sequence ID" value="BBI30522.1"/>
    <property type="molecule type" value="Genomic_DNA"/>
</dbReference>
<name>A0A3T1CXF6_9VIRU</name>
<evidence type="ECO:0000313" key="2">
    <source>
        <dbReference type="Proteomes" id="UP001161669"/>
    </source>
</evidence>
<dbReference type="KEGG" id="vg:80540874"/>
<evidence type="ECO:0000313" key="1">
    <source>
        <dbReference type="EMBL" id="BBI30522.1"/>
    </source>
</evidence>
<accession>A0A3T1CXF6</accession>
<reference evidence="2" key="1">
    <citation type="journal article" date="2019" name="J. Virol.">
        <title>Medusavirus, a novel large DNA virus discovered from hot spring water.</title>
        <authorList>
            <person name="Yoshikawa G."/>
            <person name="Blanc-Mathieu R."/>
            <person name="Song C."/>
            <person name="Kayama Y."/>
            <person name="Mochizuki T."/>
            <person name="Murata K."/>
            <person name="Ogata H."/>
            <person name="Takemura M."/>
        </authorList>
    </citation>
    <scope>NUCLEOTIDE SEQUENCE [LARGE SCALE GENOMIC DNA]</scope>
</reference>
<keyword evidence="2" id="KW-1185">Reference proteome</keyword>